<comment type="caution">
    <text evidence="1">The sequence shown here is derived from an EMBL/GenBank/DDBJ whole genome shotgun (WGS) entry which is preliminary data.</text>
</comment>
<dbReference type="EMBL" id="JAUOES010000006">
    <property type="protein sequence ID" value="MDT3279926.1"/>
    <property type="molecule type" value="Genomic_DNA"/>
</dbReference>
<reference evidence="1 2" key="1">
    <citation type="submission" date="2023-07" db="EMBL/GenBank/DDBJ databases">
        <title>Novel Shewanella species isolated from Baltic Sea sediments.</title>
        <authorList>
            <person name="Martin-Rodriguez A.J."/>
        </authorList>
    </citation>
    <scope>NUCLEOTIDE SEQUENCE [LARGE SCALE GENOMIC DNA]</scope>
    <source>
        <strain evidence="1 2">SP2S1-2</strain>
    </source>
</reference>
<evidence type="ECO:0000313" key="1">
    <source>
        <dbReference type="EMBL" id="MDT3279926.1"/>
    </source>
</evidence>
<name>A0ABU3FX27_9GAMM</name>
<dbReference type="InterPro" id="IPR038146">
    <property type="entry name" value="933W_put_Xis_sf"/>
</dbReference>
<dbReference type="RefSeq" id="WP_012196962.1">
    <property type="nucleotide sequence ID" value="NZ_JAUOES010000006.1"/>
</dbReference>
<sequence>MNVKKPIENVVPARWIRGNLMPNVFGITSEAARKYRERGVWLEGRQWRYDPIGRIVYNINEIEQWMEGAA</sequence>
<protein>
    <submittedName>
        <fullName evidence="1">Excisionase family protein</fullName>
    </submittedName>
</protein>
<proteinExistence type="predicted"/>
<dbReference type="Proteomes" id="UP001249505">
    <property type="component" value="Unassembled WGS sequence"/>
</dbReference>
<accession>A0ABU3FX27</accession>
<organism evidence="1 2">
    <name type="scientific">Shewanella scandinavica</name>
    <dbReference type="NCBI Taxonomy" id="3063538"/>
    <lineage>
        <taxon>Bacteria</taxon>
        <taxon>Pseudomonadati</taxon>
        <taxon>Pseudomonadota</taxon>
        <taxon>Gammaproteobacteria</taxon>
        <taxon>Alteromonadales</taxon>
        <taxon>Shewanellaceae</taxon>
        <taxon>Shewanella</taxon>
    </lineage>
</organism>
<gene>
    <name evidence="1" type="primary">xisR</name>
    <name evidence="1" type="ORF">Q4Q50_06400</name>
</gene>
<evidence type="ECO:0000313" key="2">
    <source>
        <dbReference type="Proteomes" id="UP001249505"/>
    </source>
</evidence>
<dbReference type="Gene3D" id="1.10.1660.60">
    <property type="entry name" value="Putative excisionased domain DUF1233"/>
    <property type="match status" value="1"/>
</dbReference>
<keyword evidence="2" id="KW-1185">Reference proteome</keyword>